<comment type="caution">
    <text evidence="11">The sequence shown here is derived from an EMBL/GenBank/DDBJ whole genome shotgun (WGS) entry which is preliminary data.</text>
</comment>
<evidence type="ECO:0000256" key="7">
    <source>
        <dbReference type="ARBA" id="ARBA00022833"/>
    </source>
</evidence>
<keyword evidence="4" id="KW-0808">Transferase</keyword>
<reference evidence="12" key="1">
    <citation type="submission" date="2017-09" db="EMBL/GenBank/DDBJ databases">
        <title>Depth-based differentiation of microbial function through sediment-hosted aquifers and enrichment of novel symbionts in the deep terrestrial subsurface.</title>
        <authorList>
            <person name="Probst A.J."/>
            <person name="Ladd B."/>
            <person name="Jarett J.K."/>
            <person name="Geller-Mcgrath D.E."/>
            <person name="Sieber C.M.K."/>
            <person name="Emerson J.B."/>
            <person name="Anantharaman K."/>
            <person name="Thomas B.C."/>
            <person name="Malmstrom R."/>
            <person name="Stieglmeier M."/>
            <person name="Klingl A."/>
            <person name="Woyke T."/>
            <person name="Ryan C.M."/>
            <person name="Banfield J.F."/>
        </authorList>
    </citation>
    <scope>NUCLEOTIDE SEQUENCE [LARGE SCALE GENOMIC DNA]</scope>
</reference>
<name>A0A2M7T8V2_9ACTN</name>
<keyword evidence="3" id="KW-0637">Prenyltransferase</keyword>
<keyword evidence="7" id="KW-0862">Zinc</keyword>
<comment type="cofactor">
    <cofactor evidence="1">
        <name>Zn(2+)</name>
        <dbReference type="ChEBI" id="CHEBI:29105"/>
    </cofactor>
</comment>
<evidence type="ECO:0000259" key="10">
    <source>
        <dbReference type="Pfam" id="PF00432"/>
    </source>
</evidence>
<keyword evidence="6" id="KW-0677">Repeat</keyword>
<evidence type="ECO:0000256" key="8">
    <source>
        <dbReference type="ARBA" id="ARBA00030816"/>
    </source>
</evidence>
<comment type="similarity">
    <text evidence="2">Belongs to the protein prenyltransferase subunit beta family.</text>
</comment>
<dbReference type="Proteomes" id="UP000230956">
    <property type="component" value="Unassembled WGS sequence"/>
</dbReference>
<sequence>MNVVISRGLKMRNKTWIYSLSLIILLMIASTGCTSTPQAPKTQEGNLANQPLKLTKEFKFDKKKTGEFVEGAQLGKDFPLSTTYGYYYVYSMSALGQEIKKQHQDKLISALKKTQAEDGGFTWDTHTKGSDMYDTHCAVWTLKKLGALDQMDTAKVEEFIKSCSNKDGGFCLSPGQESRPIDTYYCVATLNTLGKLSSADKSSIEGYLKPLQAKDGGFALRKDIPGNVQCTYAALHVLNMMDLLDIVDKEKTTAFLVSDQAKDGGFGYMVGDKNINSPENAYYVLSSLRLLDSLDKIKAKPLSTFLKDRYVGDGGFCDVYYGNSKYPSTYYGIGCLAELGYVKNP</sequence>
<keyword evidence="5" id="KW-0479">Metal-binding</keyword>
<protein>
    <recommendedName>
        <fullName evidence="8">Geranylgeranyl transferase type II subunit beta</fullName>
    </recommendedName>
    <alternativeName>
        <fullName evidence="9">Type II protein geranyl-geranyltransferase subunit beta</fullName>
    </alternativeName>
</protein>
<evidence type="ECO:0000256" key="1">
    <source>
        <dbReference type="ARBA" id="ARBA00001947"/>
    </source>
</evidence>
<evidence type="ECO:0000256" key="4">
    <source>
        <dbReference type="ARBA" id="ARBA00022679"/>
    </source>
</evidence>
<evidence type="ECO:0000256" key="5">
    <source>
        <dbReference type="ARBA" id="ARBA00022723"/>
    </source>
</evidence>
<evidence type="ECO:0000256" key="6">
    <source>
        <dbReference type="ARBA" id="ARBA00022737"/>
    </source>
</evidence>
<dbReference type="Pfam" id="PF00432">
    <property type="entry name" value="Prenyltrans"/>
    <property type="match status" value="1"/>
</dbReference>
<evidence type="ECO:0000256" key="3">
    <source>
        <dbReference type="ARBA" id="ARBA00022602"/>
    </source>
</evidence>
<dbReference type="InterPro" id="IPR008930">
    <property type="entry name" value="Terpenoid_cyclase/PrenylTrfase"/>
</dbReference>
<evidence type="ECO:0000256" key="2">
    <source>
        <dbReference type="ARBA" id="ARBA00010497"/>
    </source>
</evidence>
<dbReference type="Gene3D" id="1.50.10.20">
    <property type="match status" value="2"/>
</dbReference>
<organism evidence="11 12">
    <name type="scientific">Candidatus Aquicultor secundus</name>
    <dbReference type="NCBI Taxonomy" id="1973895"/>
    <lineage>
        <taxon>Bacteria</taxon>
        <taxon>Bacillati</taxon>
        <taxon>Actinomycetota</taxon>
        <taxon>Candidatus Aquicultoria</taxon>
        <taxon>Candidatus Aquicultorales</taxon>
        <taxon>Candidatus Aquicultoraceae</taxon>
        <taxon>Candidatus Aquicultor</taxon>
    </lineage>
</organism>
<dbReference type="PANTHER" id="PTHR11774:SF11">
    <property type="entry name" value="GERANYLGERANYL TRANSFERASE TYPE-2 SUBUNIT BETA"/>
    <property type="match status" value="1"/>
</dbReference>
<dbReference type="GO" id="GO:0008318">
    <property type="term" value="F:protein prenyltransferase activity"/>
    <property type="evidence" value="ECO:0007669"/>
    <property type="project" value="InterPro"/>
</dbReference>
<dbReference type="EMBL" id="PFNG01000093">
    <property type="protein sequence ID" value="PIZ40355.1"/>
    <property type="molecule type" value="Genomic_DNA"/>
</dbReference>
<evidence type="ECO:0000256" key="9">
    <source>
        <dbReference type="ARBA" id="ARBA00032766"/>
    </source>
</evidence>
<evidence type="ECO:0000313" key="12">
    <source>
        <dbReference type="Proteomes" id="UP000230956"/>
    </source>
</evidence>
<dbReference type="InterPro" id="IPR001330">
    <property type="entry name" value="Prenyltrans"/>
</dbReference>
<accession>A0A2M7T8V2</accession>
<evidence type="ECO:0000313" key="11">
    <source>
        <dbReference type="EMBL" id="PIZ40355.1"/>
    </source>
</evidence>
<dbReference type="PROSITE" id="PS51257">
    <property type="entry name" value="PROKAR_LIPOPROTEIN"/>
    <property type="match status" value="1"/>
</dbReference>
<gene>
    <name evidence="11" type="ORF">COY37_04115</name>
</gene>
<feature type="domain" description="Prenyltransferase alpha-alpha toroid" evidence="10">
    <location>
        <begin position="178"/>
        <end position="340"/>
    </location>
</feature>
<proteinExistence type="inferred from homology"/>
<dbReference type="InterPro" id="IPR045089">
    <property type="entry name" value="PGGT1B-like"/>
</dbReference>
<dbReference type="GO" id="GO:0046872">
    <property type="term" value="F:metal ion binding"/>
    <property type="evidence" value="ECO:0007669"/>
    <property type="project" value="UniProtKB-KW"/>
</dbReference>
<dbReference type="PANTHER" id="PTHR11774">
    <property type="entry name" value="GERANYLGERANYL TRANSFERASE TYPE BETA SUBUNIT"/>
    <property type="match status" value="1"/>
</dbReference>
<dbReference type="AlphaFoldDB" id="A0A2M7T8V2"/>
<dbReference type="SUPFAM" id="SSF48239">
    <property type="entry name" value="Terpenoid cyclases/Protein prenyltransferases"/>
    <property type="match status" value="2"/>
</dbReference>